<dbReference type="InterPro" id="IPR036113">
    <property type="entry name" value="Asp/Glu-ADT_sf_sub_c"/>
</dbReference>
<reference evidence="2" key="1">
    <citation type="submission" date="2024-05" db="EMBL/GenBank/DDBJ databases">
        <title>Campylobacter coli isolated from environmental waters in Slovenia.</title>
        <authorList>
            <person name="Zautner A.E."/>
            <person name="Bunk B."/>
            <person name="Riedel T."/>
            <person name="Sproeer C."/>
        </authorList>
    </citation>
    <scope>NUCLEOTIDE SEQUENCE</scope>
    <source>
        <strain evidence="2">CCS1377</strain>
    </source>
</reference>
<dbReference type="RefSeq" id="WP_134239242.1">
    <property type="nucleotide sequence ID" value="NZ_CP155620.1"/>
</dbReference>
<dbReference type="GO" id="GO:0005524">
    <property type="term" value="F:ATP binding"/>
    <property type="evidence" value="ECO:0007669"/>
    <property type="project" value="UniProtKB-KW"/>
</dbReference>
<dbReference type="NCBIfam" id="TIGR00135">
    <property type="entry name" value="gatC"/>
    <property type="match status" value="1"/>
</dbReference>
<dbReference type="GO" id="GO:0050567">
    <property type="term" value="F:glutaminyl-tRNA synthase (glutamine-hydrolyzing) activity"/>
    <property type="evidence" value="ECO:0007669"/>
    <property type="project" value="UniProtKB-UniRule"/>
</dbReference>
<name>A0AAU7E9D9_9BACT</name>
<accession>A0AAU7E9D9</accession>
<comment type="catalytic activity">
    <reaction evidence="1">
        <text>L-glutamyl-tRNA(Gln) + L-glutamine + ATP + H2O = L-glutaminyl-tRNA(Gln) + L-glutamate + ADP + phosphate + H(+)</text>
        <dbReference type="Rhea" id="RHEA:17521"/>
        <dbReference type="Rhea" id="RHEA-COMP:9681"/>
        <dbReference type="Rhea" id="RHEA-COMP:9684"/>
        <dbReference type="ChEBI" id="CHEBI:15377"/>
        <dbReference type="ChEBI" id="CHEBI:15378"/>
        <dbReference type="ChEBI" id="CHEBI:29985"/>
        <dbReference type="ChEBI" id="CHEBI:30616"/>
        <dbReference type="ChEBI" id="CHEBI:43474"/>
        <dbReference type="ChEBI" id="CHEBI:58359"/>
        <dbReference type="ChEBI" id="CHEBI:78520"/>
        <dbReference type="ChEBI" id="CHEBI:78521"/>
        <dbReference type="ChEBI" id="CHEBI:456216"/>
    </reaction>
</comment>
<comment type="similarity">
    <text evidence="1">Belongs to the GatC family.</text>
</comment>
<comment type="catalytic activity">
    <reaction evidence="1">
        <text>L-aspartyl-tRNA(Asn) + L-glutamine + ATP + H2O = L-asparaginyl-tRNA(Asn) + L-glutamate + ADP + phosphate + 2 H(+)</text>
        <dbReference type="Rhea" id="RHEA:14513"/>
        <dbReference type="Rhea" id="RHEA-COMP:9674"/>
        <dbReference type="Rhea" id="RHEA-COMP:9677"/>
        <dbReference type="ChEBI" id="CHEBI:15377"/>
        <dbReference type="ChEBI" id="CHEBI:15378"/>
        <dbReference type="ChEBI" id="CHEBI:29985"/>
        <dbReference type="ChEBI" id="CHEBI:30616"/>
        <dbReference type="ChEBI" id="CHEBI:43474"/>
        <dbReference type="ChEBI" id="CHEBI:58359"/>
        <dbReference type="ChEBI" id="CHEBI:78515"/>
        <dbReference type="ChEBI" id="CHEBI:78516"/>
        <dbReference type="ChEBI" id="CHEBI:456216"/>
    </reaction>
</comment>
<evidence type="ECO:0000313" key="2">
    <source>
        <dbReference type="EMBL" id="XBJ29890.1"/>
    </source>
</evidence>
<dbReference type="InterPro" id="IPR003837">
    <property type="entry name" value="GatC"/>
</dbReference>
<keyword evidence="1" id="KW-0436">Ligase</keyword>
<keyword evidence="1" id="KW-0648">Protein biosynthesis</keyword>
<dbReference type="SUPFAM" id="SSF141000">
    <property type="entry name" value="Glu-tRNAGln amidotransferase C subunit"/>
    <property type="match status" value="1"/>
</dbReference>
<gene>
    <name evidence="1 2" type="primary">gatC</name>
    <name evidence="2" type="ORF">AAH949_03405</name>
</gene>
<dbReference type="EC" id="6.3.5.-" evidence="1"/>
<dbReference type="Pfam" id="PF02686">
    <property type="entry name" value="GatC"/>
    <property type="match status" value="1"/>
</dbReference>
<dbReference type="GO" id="GO:0006412">
    <property type="term" value="P:translation"/>
    <property type="evidence" value="ECO:0007669"/>
    <property type="project" value="UniProtKB-UniRule"/>
</dbReference>
<comment type="function">
    <text evidence="1">Allows the formation of correctly charged Asn-tRNA(Asn) or Gln-tRNA(Gln) through the transamidation of misacylated Asp-tRNA(Asn) or Glu-tRNA(Gln) in organisms which lack either or both of asparaginyl-tRNA or glutaminyl-tRNA synthetases. The reaction takes place in the presence of glutamine and ATP through an activated phospho-Asp-tRNA(Asn) or phospho-Glu-tRNA(Gln).</text>
</comment>
<proteinExistence type="inferred from homology"/>
<dbReference type="AlphaFoldDB" id="A0AAU7E9D9"/>
<dbReference type="HAMAP" id="MF_00122">
    <property type="entry name" value="GatC"/>
    <property type="match status" value="1"/>
</dbReference>
<dbReference type="GO" id="GO:0070681">
    <property type="term" value="P:glutaminyl-tRNAGln biosynthesis via transamidation"/>
    <property type="evidence" value="ECO:0007669"/>
    <property type="project" value="TreeGrafter"/>
</dbReference>
<dbReference type="PANTHER" id="PTHR15004">
    <property type="entry name" value="GLUTAMYL-TRNA(GLN) AMIDOTRANSFERASE SUBUNIT C, MITOCHONDRIAL"/>
    <property type="match status" value="1"/>
</dbReference>
<evidence type="ECO:0000256" key="1">
    <source>
        <dbReference type="HAMAP-Rule" id="MF_00122"/>
    </source>
</evidence>
<dbReference type="Gene3D" id="1.10.20.60">
    <property type="entry name" value="Glu-tRNAGln amidotransferase C subunit, N-terminal domain"/>
    <property type="match status" value="1"/>
</dbReference>
<keyword evidence="1" id="KW-0547">Nucleotide-binding</keyword>
<dbReference type="PANTHER" id="PTHR15004:SF0">
    <property type="entry name" value="GLUTAMYL-TRNA(GLN) AMIDOTRANSFERASE SUBUNIT C, MITOCHONDRIAL"/>
    <property type="match status" value="1"/>
</dbReference>
<organism evidence="2">
    <name type="scientific">Campylobacter sp. CCS1377</name>
    <dbReference type="NCBI Taxonomy" id="3158229"/>
    <lineage>
        <taxon>Bacteria</taxon>
        <taxon>Pseudomonadati</taxon>
        <taxon>Campylobacterota</taxon>
        <taxon>Epsilonproteobacteria</taxon>
        <taxon>Campylobacterales</taxon>
        <taxon>Campylobacteraceae</taxon>
        <taxon>Campylobacter</taxon>
    </lineage>
</organism>
<dbReference type="GO" id="GO:0006450">
    <property type="term" value="P:regulation of translational fidelity"/>
    <property type="evidence" value="ECO:0007669"/>
    <property type="project" value="InterPro"/>
</dbReference>
<keyword evidence="1" id="KW-0067">ATP-binding</keyword>
<dbReference type="EMBL" id="CP155620">
    <property type="protein sequence ID" value="XBJ29890.1"/>
    <property type="molecule type" value="Genomic_DNA"/>
</dbReference>
<protein>
    <recommendedName>
        <fullName evidence="1">Aspartyl/glutamyl-tRNA(Asn/Gln) amidotransferase subunit C</fullName>
        <shortName evidence="1">Asp/Glu-ADT subunit C</shortName>
        <ecNumber evidence="1">6.3.5.-</ecNumber>
    </recommendedName>
</protein>
<comment type="subunit">
    <text evidence="1">Heterotrimer of A, B and C subunits.</text>
</comment>
<sequence length="95" mass="10699">MQIDDALLVKLEKLSALKITDEKREELKKQLGEILNFVENLNELDLSHSEVVVSALSGGTPFRMDEVKMSQVIDPLMQCAPKVQDGFFIVPKIIE</sequence>